<keyword evidence="3" id="KW-0119">Carbohydrate metabolism</keyword>
<dbReference type="InterPro" id="IPR045032">
    <property type="entry name" value="PEL"/>
</dbReference>
<keyword evidence="3" id="KW-0624">Polysaccharide degradation</keyword>
<feature type="signal peptide" evidence="4">
    <location>
        <begin position="1"/>
        <end position="18"/>
    </location>
</feature>
<dbReference type="InterPro" id="IPR002022">
    <property type="entry name" value="Pec_lyase"/>
</dbReference>
<proteinExistence type="inferred from homology"/>
<feature type="chain" id="PRO_5012628434" description="Pectate lyase domain-containing protein" evidence="4">
    <location>
        <begin position="19"/>
        <end position="644"/>
    </location>
</feature>
<dbReference type="GO" id="GO:0005576">
    <property type="term" value="C:extracellular region"/>
    <property type="evidence" value="ECO:0007669"/>
    <property type="project" value="UniProtKB-SubCell"/>
</dbReference>
<dbReference type="OrthoDB" id="94039at2759"/>
<accession>A0A284QXI0</accession>
<evidence type="ECO:0000256" key="4">
    <source>
        <dbReference type="SAM" id="SignalP"/>
    </source>
</evidence>
<evidence type="ECO:0000256" key="2">
    <source>
        <dbReference type="ARBA" id="ARBA00023239"/>
    </source>
</evidence>
<dbReference type="PANTHER" id="PTHR31683:SF18">
    <property type="entry name" value="PECTATE LYASE 21-RELATED"/>
    <property type="match status" value="1"/>
</dbReference>
<dbReference type="Pfam" id="PF12697">
    <property type="entry name" value="Abhydrolase_6"/>
    <property type="match status" value="1"/>
</dbReference>
<dbReference type="AlphaFoldDB" id="A0A284QXI0"/>
<dbReference type="Gene3D" id="2.160.20.10">
    <property type="entry name" value="Single-stranded right-handed beta-helix, Pectin lyase-like"/>
    <property type="match status" value="1"/>
</dbReference>
<evidence type="ECO:0000313" key="7">
    <source>
        <dbReference type="Proteomes" id="UP000219338"/>
    </source>
</evidence>
<sequence length="644" mass="70020">MKWIYFLLTFVAFNAISAAPLEDKIVKRASVSDVATVGYATLNGGTTGGHGGPTTTVTTLSALTSAVAGDSPKIVIFSGNLTGNAVVKVGSNTSVLGAPGATLNGIGLRVLSVSNVIIRNIKISKVLASAGDAIGVQSASQVWLDHLDLSSDRDHDKDLCVPQILRWGVDTNEPFKLYTHWKASLVGHSDNNGAEDVAITVTFANNWWFDLNSRTPSFRFGHGHIFNNVFDDNNDGINTRDGAQLLVENNVWTGTDKPLYDTDEGFAVARGNDFGPDGANTAPVGNFTTAPYSYSLLATANWTHLTKTITVPPHSGYPLSLTAKRYWSSSPASQGSDALTLLCLHGTSFHKETWEPTLEKIFGLASFGGPVRIREAWTLDCPNHGASAVLNETVLQTPEFYLNFSCEKYAQAAHRFLLSKSVHGIDFRTRNLVGVGHSLGGVAMTMLQYMSPSIPFSSMILVEPLLSPAGTHDIKKLRSILIKGAYERRDVWPDLTTAMVSLKRRDRTKKWDPRIQQLFIQHAIRPHPASYHVENPYNGFSLACTRDQEAAMYRDPEGATKPIGDLNKACASRTVHIVLGGIHDFLPKRVHEAIVDPSSGRHFASITTIPESGHLVPQEQPDKLGEIIFNALLSTETLPGRSKL</sequence>
<dbReference type="InterPro" id="IPR012334">
    <property type="entry name" value="Pectin_lyas_fold"/>
</dbReference>
<name>A0A284QXI0_ARMOS</name>
<keyword evidence="2 3" id="KW-0456">Lyase</keyword>
<evidence type="ECO:0000256" key="3">
    <source>
        <dbReference type="RuleBase" id="RU361173"/>
    </source>
</evidence>
<evidence type="ECO:0000313" key="6">
    <source>
        <dbReference type="EMBL" id="SJL01122.1"/>
    </source>
</evidence>
<dbReference type="STRING" id="47428.A0A284QXI0"/>
<dbReference type="PANTHER" id="PTHR31683">
    <property type="entry name" value="PECTATE LYASE 18-RELATED"/>
    <property type="match status" value="1"/>
</dbReference>
<dbReference type="Proteomes" id="UP000219338">
    <property type="component" value="Unassembled WGS sequence"/>
</dbReference>
<dbReference type="SMART" id="SM00656">
    <property type="entry name" value="Amb_all"/>
    <property type="match status" value="1"/>
</dbReference>
<feature type="domain" description="Pectate lyase" evidence="5">
    <location>
        <begin position="50"/>
        <end position="258"/>
    </location>
</feature>
<evidence type="ECO:0000256" key="1">
    <source>
        <dbReference type="ARBA" id="ARBA00010980"/>
    </source>
</evidence>
<comment type="subcellular location">
    <subcellularLocation>
        <location evidence="3">Secreted</location>
    </subcellularLocation>
</comment>
<dbReference type="SUPFAM" id="SSF51126">
    <property type="entry name" value="Pectin lyase-like"/>
    <property type="match status" value="1"/>
</dbReference>
<dbReference type="InterPro" id="IPR029058">
    <property type="entry name" value="AB_hydrolase_fold"/>
</dbReference>
<dbReference type="Gene3D" id="3.40.50.1820">
    <property type="entry name" value="alpha/beta hydrolase"/>
    <property type="match status" value="1"/>
</dbReference>
<gene>
    <name evidence="6" type="ORF">ARMOST_04439</name>
</gene>
<reference evidence="7" key="1">
    <citation type="journal article" date="2017" name="Nat. Ecol. Evol.">
        <title>Genome expansion and lineage-specific genetic innovations in the forest pathogenic fungi Armillaria.</title>
        <authorList>
            <person name="Sipos G."/>
            <person name="Prasanna A.N."/>
            <person name="Walter M.C."/>
            <person name="O'Connor E."/>
            <person name="Balint B."/>
            <person name="Krizsan K."/>
            <person name="Kiss B."/>
            <person name="Hess J."/>
            <person name="Varga T."/>
            <person name="Slot J."/>
            <person name="Riley R."/>
            <person name="Boka B."/>
            <person name="Rigling D."/>
            <person name="Barry K."/>
            <person name="Lee J."/>
            <person name="Mihaltcheva S."/>
            <person name="LaButti K."/>
            <person name="Lipzen A."/>
            <person name="Waldron R."/>
            <person name="Moloney N.M."/>
            <person name="Sperisen C."/>
            <person name="Kredics L."/>
            <person name="Vagvoelgyi C."/>
            <person name="Patrignani A."/>
            <person name="Fitzpatrick D."/>
            <person name="Nagy I."/>
            <person name="Doyle S."/>
            <person name="Anderson J.B."/>
            <person name="Grigoriev I.V."/>
            <person name="Gueldener U."/>
            <person name="Muensterkoetter M."/>
            <person name="Nagy L.G."/>
        </authorList>
    </citation>
    <scope>NUCLEOTIDE SEQUENCE [LARGE SCALE GENOMIC DNA]</scope>
    <source>
        <strain evidence="7">C18/9</strain>
    </source>
</reference>
<dbReference type="InterPro" id="IPR011050">
    <property type="entry name" value="Pectin_lyase_fold/virulence"/>
</dbReference>
<protein>
    <recommendedName>
        <fullName evidence="5">Pectate lyase domain-containing protein</fullName>
    </recommendedName>
</protein>
<dbReference type="Pfam" id="PF00544">
    <property type="entry name" value="Pectate_lyase_4"/>
    <property type="match status" value="1"/>
</dbReference>
<dbReference type="SUPFAM" id="SSF53474">
    <property type="entry name" value="alpha/beta-Hydrolases"/>
    <property type="match status" value="1"/>
</dbReference>
<dbReference type="GO" id="GO:0000272">
    <property type="term" value="P:polysaccharide catabolic process"/>
    <property type="evidence" value="ECO:0007669"/>
    <property type="project" value="UniProtKB-KW"/>
</dbReference>
<keyword evidence="4" id="KW-0732">Signal</keyword>
<dbReference type="InterPro" id="IPR000073">
    <property type="entry name" value="AB_hydrolase_1"/>
</dbReference>
<comment type="similarity">
    <text evidence="1 3">Belongs to the polysaccharide lyase 1 family.</text>
</comment>
<keyword evidence="3" id="KW-0964">Secreted</keyword>
<evidence type="ECO:0000259" key="5">
    <source>
        <dbReference type="SMART" id="SM00656"/>
    </source>
</evidence>
<dbReference type="EMBL" id="FUEG01000003">
    <property type="protein sequence ID" value="SJL01122.1"/>
    <property type="molecule type" value="Genomic_DNA"/>
</dbReference>
<organism evidence="6 7">
    <name type="scientific">Armillaria ostoyae</name>
    <name type="common">Armillaria root rot fungus</name>
    <dbReference type="NCBI Taxonomy" id="47428"/>
    <lineage>
        <taxon>Eukaryota</taxon>
        <taxon>Fungi</taxon>
        <taxon>Dikarya</taxon>
        <taxon>Basidiomycota</taxon>
        <taxon>Agaricomycotina</taxon>
        <taxon>Agaricomycetes</taxon>
        <taxon>Agaricomycetidae</taxon>
        <taxon>Agaricales</taxon>
        <taxon>Marasmiineae</taxon>
        <taxon>Physalacriaceae</taxon>
        <taxon>Armillaria</taxon>
    </lineage>
</organism>
<keyword evidence="7" id="KW-1185">Reference proteome</keyword>
<dbReference type="GO" id="GO:0030570">
    <property type="term" value="F:pectate lyase activity"/>
    <property type="evidence" value="ECO:0007669"/>
    <property type="project" value="InterPro"/>
</dbReference>